<dbReference type="SUPFAM" id="SSF46785">
    <property type="entry name" value="Winged helix' DNA-binding domain"/>
    <property type="match status" value="1"/>
</dbReference>
<comment type="caution">
    <text evidence="5">The sequence shown here is derived from an EMBL/GenBank/DDBJ whole genome shotgun (WGS) entry which is preliminary data.</text>
</comment>
<dbReference type="AlphaFoldDB" id="A0A2S7ZAF8"/>
<evidence type="ECO:0000313" key="6">
    <source>
        <dbReference type="Proteomes" id="UP000237916"/>
    </source>
</evidence>
<evidence type="ECO:0000256" key="2">
    <source>
        <dbReference type="ARBA" id="ARBA00023125"/>
    </source>
</evidence>
<reference evidence="5 6" key="1">
    <citation type="submission" date="2018-01" db="EMBL/GenBank/DDBJ databases">
        <title>Draft genome sequences of clinical isolates and type strains of oral Veillonella including Veillonella infantum sp., nov.</title>
        <authorList>
            <person name="Mashima I."/>
            <person name="Liao Y.-C."/>
            <person name="Sabharwal A."/>
            <person name="Haase E.M."/>
            <person name="Nakazawa F."/>
            <person name="Scannapieco F.A."/>
        </authorList>
    </citation>
    <scope>NUCLEOTIDE SEQUENCE [LARGE SCALE GENOMIC DNA]</scope>
    <source>
        <strain evidence="5 6">JCM 15641</strain>
    </source>
</reference>
<dbReference type="SMART" id="SM00347">
    <property type="entry name" value="HTH_MARR"/>
    <property type="match status" value="1"/>
</dbReference>
<dbReference type="InterPro" id="IPR036390">
    <property type="entry name" value="WH_DNA-bd_sf"/>
</dbReference>
<dbReference type="OrthoDB" id="9806864at2"/>
<dbReference type="GO" id="GO:0003700">
    <property type="term" value="F:DNA-binding transcription factor activity"/>
    <property type="evidence" value="ECO:0007669"/>
    <property type="project" value="InterPro"/>
</dbReference>
<keyword evidence="1" id="KW-0805">Transcription regulation</keyword>
<gene>
    <name evidence="5" type="ORF">VEHSUH05_03785</name>
</gene>
<dbReference type="Pfam" id="PF01047">
    <property type="entry name" value="MarR"/>
    <property type="match status" value="1"/>
</dbReference>
<dbReference type="EMBL" id="PPDB01000003">
    <property type="protein sequence ID" value="PQL20199.1"/>
    <property type="molecule type" value="Genomic_DNA"/>
</dbReference>
<dbReference type="PANTHER" id="PTHR33164">
    <property type="entry name" value="TRANSCRIPTIONAL REGULATOR, MARR FAMILY"/>
    <property type="match status" value="1"/>
</dbReference>
<dbReference type="Proteomes" id="UP000237916">
    <property type="component" value="Unassembled WGS sequence"/>
</dbReference>
<protein>
    <submittedName>
        <fullName evidence="5">MarR family transcriptional regulator</fullName>
    </submittedName>
</protein>
<keyword evidence="3" id="KW-0804">Transcription</keyword>
<dbReference type="STRING" id="1298594.GCA_001312465_01643"/>
<dbReference type="RefSeq" id="WP_054674250.1">
    <property type="nucleotide sequence ID" value="NZ_PPDB01000003.1"/>
</dbReference>
<dbReference type="InterPro" id="IPR000835">
    <property type="entry name" value="HTH_MarR-typ"/>
</dbReference>
<dbReference type="GO" id="GO:0003677">
    <property type="term" value="F:DNA binding"/>
    <property type="evidence" value="ECO:0007669"/>
    <property type="project" value="UniProtKB-KW"/>
</dbReference>
<dbReference type="GO" id="GO:0006950">
    <property type="term" value="P:response to stress"/>
    <property type="evidence" value="ECO:0007669"/>
    <property type="project" value="TreeGrafter"/>
</dbReference>
<sequence>MFVSKYKDNSEKSTGLLFMRVYNKWHFMIKKELKNLNLTHPQFVVLTSLAYLSQHDNEVTQVMISKLSGIDVMTVSQILSLLEKRGFVERKEHARDTRAKAVLLNEEGGAILQKAVPLVEEIDEIFFGKLKGDEAQFKHLLGRLHEA</sequence>
<dbReference type="InterPro" id="IPR036388">
    <property type="entry name" value="WH-like_DNA-bd_sf"/>
</dbReference>
<evidence type="ECO:0000256" key="1">
    <source>
        <dbReference type="ARBA" id="ARBA00023015"/>
    </source>
</evidence>
<dbReference type="PANTHER" id="PTHR33164:SF64">
    <property type="entry name" value="TRANSCRIPTIONAL REGULATOR SLYA"/>
    <property type="match status" value="1"/>
</dbReference>
<name>A0A2S7ZAF8_9FIRM</name>
<feature type="domain" description="HTH marR-type" evidence="4">
    <location>
        <begin position="11"/>
        <end position="146"/>
    </location>
</feature>
<accession>A0A2S7ZAF8</accession>
<keyword evidence="2" id="KW-0238">DNA-binding</keyword>
<proteinExistence type="predicted"/>
<dbReference type="PRINTS" id="PR00598">
    <property type="entry name" value="HTHMARR"/>
</dbReference>
<keyword evidence="6" id="KW-1185">Reference proteome</keyword>
<evidence type="ECO:0000259" key="4">
    <source>
        <dbReference type="PROSITE" id="PS50995"/>
    </source>
</evidence>
<dbReference type="Gene3D" id="1.10.10.10">
    <property type="entry name" value="Winged helix-like DNA-binding domain superfamily/Winged helix DNA-binding domain"/>
    <property type="match status" value="1"/>
</dbReference>
<dbReference type="PROSITE" id="PS50995">
    <property type="entry name" value="HTH_MARR_2"/>
    <property type="match status" value="1"/>
</dbReference>
<organism evidence="5 6">
    <name type="scientific">Veillonella denticariosi JCM 15641</name>
    <dbReference type="NCBI Taxonomy" id="1298594"/>
    <lineage>
        <taxon>Bacteria</taxon>
        <taxon>Bacillati</taxon>
        <taxon>Bacillota</taxon>
        <taxon>Negativicutes</taxon>
        <taxon>Veillonellales</taxon>
        <taxon>Veillonellaceae</taxon>
        <taxon>Veillonella</taxon>
    </lineage>
</organism>
<evidence type="ECO:0000313" key="5">
    <source>
        <dbReference type="EMBL" id="PQL20199.1"/>
    </source>
</evidence>
<evidence type="ECO:0000256" key="3">
    <source>
        <dbReference type="ARBA" id="ARBA00023163"/>
    </source>
</evidence>
<dbReference type="InterPro" id="IPR039422">
    <property type="entry name" value="MarR/SlyA-like"/>
</dbReference>